<keyword evidence="3" id="KW-0449">Lipoprotein</keyword>
<keyword evidence="10" id="KW-1185">Reference proteome</keyword>
<dbReference type="InterPro" id="IPR006689">
    <property type="entry name" value="Small_GTPase_ARF/SAR"/>
</dbReference>
<feature type="binding site" evidence="6">
    <location>
        <begin position="134"/>
        <end position="137"/>
    </location>
    <ligand>
        <name>GTP</name>
        <dbReference type="ChEBI" id="CHEBI:37565"/>
    </ligand>
</feature>
<organism evidence="9 10">
    <name type="scientific">Drosophila virilis</name>
    <name type="common">Fruit fly</name>
    <dbReference type="NCBI Taxonomy" id="7244"/>
    <lineage>
        <taxon>Eukaryota</taxon>
        <taxon>Metazoa</taxon>
        <taxon>Ecdysozoa</taxon>
        <taxon>Arthropoda</taxon>
        <taxon>Hexapoda</taxon>
        <taxon>Insecta</taxon>
        <taxon>Pterygota</taxon>
        <taxon>Neoptera</taxon>
        <taxon>Endopterygota</taxon>
        <taxon>Diptera</taxon>
        <taxon>Brachycera</taxon>
        <taxon>Muscomorpha</taxon>
        <taxon>Ephydroidea</taxon>
        <taxon>Drosophilidae</taxon>
        <taxon>Drosophila</taxon>
    </lineage>
</organism>
<dbReference type="InterPro" id="IPR027417">
    <property type="entry name" value="P-loop_NTPase"/>
</dbReference>
<evidence type="ECO:0000256" key="6">
    <source>
        <dbReference type="PIRSR" id="PIRSR606689-1"/>
    </source>
</evidence>
<dbReference type="SMR" id="B4M0P4"/>
<dbReference type="SUPFAM" id="SSF52540">
    <property type="entry name" value="P-loop containing nucleoside triphosphate hydrolases"/>
    <property type="match status" value="1"/>
</dbReference>
<comment type="similarity">
    <text evidence="1 8">Belongs to the small GTPase superfamily. Arf family.</text>
</comment>
<dbReference type="AlphaFoldDB" id="B4M0P4"/>
<evidence type="ECO:0000313" key="10">
    <source>
        <dbReference type="Proteomes" id="UP000008792"/>
    </source>
</evidence>
<evidence type="ECO:0000256" key="2">
    <source>
        <dbReference type="ARBA" id="ARBA00019766"/>
    </source>
</evidence>
<proteinExistence type="inferred from homology"/>
<feature type="binding site" evidence="7">
    <location>
        <position position="36"/>
    </location>
    <ligand>
        <name>Mg(2+)</name>
        <dbReference type="ChEBI" id="CHEBI:18420"/>
    </ligand>
</feature>
<keyword evidence="3" id="KW-0519">Myristate</keyword>
<protein>
    <recommendedName>
        <fullName evidence="2">ADP-ribosylation factor-like protein 6</fullName>
    </recommendedName>
</protein>
<evidence type="ECO:0000313" key="9">
    <source>
        <dbReference type="EMBL" id="EDW67336.2"/>
    </source>
</evidence>
<dbReference type="GO" id="GO:0046872">
    <property type="term" value="F:metal ion binding"/>
    <property type="evidence" value="ECO:0007669"/>
    <property type="project" value="UniProtKB-KW"/>
</dbReference>
<name>B4M0P4_DROVI</name>
<dbReference type="PROSITE" id="PS51417">
    <property type="entry name" value="ARF"/>
    <property type="match status" value="1"/>
</dbReference>
<dbReference type="STRING" id="7244.B4M0P4"/>
<feature type="binding site" evidence="6">
    <location>
        <begin position="29"/>
        <end position="36"/>
    </location>
    <ligand>
        <name>GTP</name>
        <dbReference type="ChEBI" id="CHEBI:37565"/>
    </ligand>
</feature>
<dbReference type="EMBL" id="CH940650">
    <property type="protein sequence ID" value="EDW67336.2"/>
    <property type="molecule type" value="Genomic_DNA"/>
</dbReference>
<feature type="binding site" evidence="7">
    <location>
        <position position="56"/>
    </location>
    <ligand>
        <name>Mg(2+)</name>
        <dbReference type="ChEBI" id="CHEBI:18420"/>
    </ligand>
</feature>
<dbReference type="eggNOG" id="KOG0070">
    <property type="taxonomic scope" value="Eukaryota"/>
</dbReference>
<dbReference type="NCBIfam" id="TIGR00231">
    <property type="entry name" value="small_GTP"/>
    <property type="match status" value="1"/>
</dbReference>
<dbReference type="HOGENOM" id="CLU_040729_12_0_1"/>
<dbReference type="KEGG" id="dvi:6631264"/>
<dbReference type="Proteomes" id="UP000008792">
    <property type="component" value="Unassembled WGS sequence"/>
</dbReference>
<accession>B4M0P4</accession>
<sequence>MSYIYKGVTSFLGKLKGTPSEEFNVLILGLNNAGKSTLAARLSLETGDALKRISPTVDLTERHLKFKRIKVCLRDLSGQWRMRQSWHTFYQEANILIFVVDSTDASRLSEARCELCDVLLDERMAQVPLLLLANKQDAVGALPSSMISELLGLNRLEGRVWEIHGCSSLAGDGIESTIGWIYGKLKKLRTPSRFSKLLTPSFLFGPTCSLDFRRREMNIS</sequence>
<keyword evidence="4 6" id="KW-0547">Nucleotide-binding</keyword>
<dbReference type="PRINTS" id="PR00328">
    <property type="entry name" value="SAR1GTPBP"/>
</dbReference>
<dbReference type="FunFam" id="3.40.50.300:FF:001166">
    <property type="entry name" value="ADP-ribosylation factor D"/>
    <property type="match status" value="1"/>
</dbReference>
<dbReference type="GO" id="GO:0051649">
    <property type="term" value="P:establishment of localization in cell"/>
    <property type="evidence" value="ECO:0007669"/>
    <property type="project" value="UniProtKB-ARBA"/>
</dbReference>
<feature type="binding site" evidence="6">
    <location>
        <position position="78"/>
    </location>
    <ligand>
        <name>GTP</name>
        <dbReference type="ChEBI" id="CHEBI:37565"/>
    </ligand>
</feature>
<evidence type="ECO:0000256" key="3">
    <source>
        <dbReference type="ARBA" id="ARBA00022707"/>
    </source>
</evidence>
<keyword evidence="5 6" id="KW-0342">GTP-binding</keyword>
<dbReference type="OrthoDB" id="14717at2759"/>
<dbReference type="GO" id="GO:0016192">
    <property type="term" value="P:vesicle-mediated transport"/>
    <property type="evidence" value="ECO:0007669"/>
    <property type="project" value="UniProtKB-ARBA"/>
</dbReference>
<dbReference type="InParanoid" id="B4M0P4"/>
<evidence type="ECO:0000256" key="8">
    <source>
        <dbReference type="RuleBase" id="RU003925"/>
    </source>
</evidence>
<dbReference type="SMART" id="SM00178">
    <property type="entry name" value="SAR"/>
    <property type="match status" value="1"/>
</dbReference>
<dbReference type="PANTHER" id="PTHR45697">
    <property type="entry name" value="ADP-RIBOSYLATION FACTOR-LIKE PROTEIN 2-RELATED"/>
    <property type="match status" value="1"/>
</dbReference>
<evidence type="ECO:0000256" key="1">
    <source>
        <dbReference type="ARBA" id="ARBA00010290"/>
    </source>
</evidence>
<keyword evidence="7" id="KW-0479">Metal-binding</keyword>
<dbReference type="Gene3D" id="3.40.50.300">
    <property type="entry name" value="P-loop containing nucleotide triphosphate hydrolases"/>
    <property type="match status" value="1"/>
</dbReference>
<gene>
    <name evidence="9" type="primary">Dvir\GJ24092</name>
    <name evidence="9" type="ORF">Dvir_GJ24092</name>
</gene>
<reference evidence="9 10" key="1">
    <citation type="journal article" date="2007" name="Nature">
        <title>Evolution of genes and genomes on the Drosophila phylogeny.</title>
        <authorList>
            <consortium name="Drosophila 12 Genomes Consortium"/>
            <person name="Clark A.G."/>
            <person name="Eisen M.B."/>
            <person name="Smith D.R."/>
            <person name="Bergman C.M."/>
            <person name="Oliver B."/>
            <person name="Markow T.A."/>
            <person name="Kaufman T.C."/>
            <person name="Kellis M."/>
            <person name="Gelbart W."/>
            <person name="Iyer V.N."/>
            <person name="Pollard D.A."/>
            <person name="Sackton T.B."/>
            <person name="Larracuente A.M."/>
            <person name="Singh N.D."/>
            <person name="Abad J.P."/>
            <person name="Abt D.N."/>
            <person name="Adryan B."/>
            <person name="Aguade M."/>
            <person name="Akashi H."/>
            <person name="Anderson W.W."/>
            <person name="Aquadro C.F."/>
            <person name="Ardell D.H."/>
            <person name="Arguello R."/>
            <person name="Artieri C.G."/>
            <person name="Barbash D.A."/>
            <person name="Barker D."/>
            <person name="Barsanti P."/>
            <person name="Batterham P."/>
            <person name="Batzoglou S."/>
            <person name="Begun D."/>
            <person name="Bhutkar A."/>
            <person name="Blanco E."/>
            <person name="Bosak S.A."/>
            <person name="Bradley R.K."/>
            <person name="Brand A.D."/>
            <person name="Brent M.R."/>
            <person name="Brooks A.N."/>
            <person name="Brown R.H."/>
            <person name="Butlin R.K."/>
            <person name="Caggese C."/>
            <person name="Calvi B.R."/>
            <person name="Bernardo de Carvalho A."/>
            <person name="Caspi A."/>
            <person name="Castrezana S."/>
            <person name="Celniker S.E."/>
            <person name="Chang J.L."/>
            <person name="Chapple C."/>
            <person name="Chatterji S."/>
            <person name="Chinwalla A."/>
            <person name="Civetta A."/>
            <person name="Clifton S.W."/>
            <person name="Comeron J.M."/>
            <person name="Costello J.C."/>
            <person name="Coyne J.A."/>
            <person name="Daub J."/>
            <person name="David R.G."/>
            <person name="Delcher A.L."/>
            <person name="Delehaunty K."/>
            <person name="Do C.B."/>
            <person name="Ebling H."/>
            <person name="Edwards K."/>
            <person name="Eickbush T."/>
            <person name="Evans J.D."/>
            <person name="Filipski A."/>
            <person name="Findeiss S."/>
            <person name="Freyhult E."/>
            <person name="Fulton L."/>
            <person name="Fulton R."/>
            <person name="Garcia A.C."/>
            <person name="Gardiner A."/>
            <person name="Garfield D.A."/>
            <person name="Garvin B.E."/>
            <person name="Gibson G."/>
            <person name="Gilbert D."/>
            <person name="Gnerre S."/>
            <person name="Godfrey J."/>
            <person name="Good R."/>
            <person name="Gotea V."/>
            <person name="Gravely B."/>
            <person name="Greenberg A.J."/>
            <person name="Griffiths-Jones S."/>
            <person name="Gross S."/>
            <person name="Guigo R."/>
            <person name="Gustafson E.A."/>
            <person name="Haerty W."/>
            <person name="Hahn M.W."/>
            <person name="Halligan D.L."/>
            <person name="Halpern A.L."/>
            <person name="Halter G.M."/>
            <person name="Han M.V."/>
            <person name="Heger A."/>
            <person name="Hillier L."/>
            <person name="Hinrichs A.S."/>
            <person name="Holmes I."/>
            <person name="Hoskins R.A."/>
            <person name="Hubisz M.J."/>
            <person name="Hultmark D."/>
            <person name="Huntley M.A."/>
            <person name="Jaffe D.B."/>
            <person name="Jagadeeshan S."/>
            <person name="Jeck W.R."/>
            <person name="Johnson J."/>
            <person name="Jones C.D."/>
            <person name="Jordan W.C."/>
            <person name="Karpen G.H."/>
            <person name="Kataoka E."/>
            <person name="Keightley P.D."/>
            <person name="Kheradpour P."/>
            <person name="Kirkness E.F."/>
            <person name="Koerich L.B."/>
            <person name="Kristiansen K."/>
            <person name="Kudrna D."/>
            <person name="Kulathinal R.J."/>
            <person name="Kumar S."/>
            <person name="Kwok R."/>
            <person name="Lander E."/>
            <person name="Langley C.H."/>
            <person name="Lapoint R."/>
            <person name="Lazzaro B.P."/>
            <person name="Lee S.J."/>
            <person name="Levesque L."/>
            <person name="Li R."/>
            <person name="Lin C.F."/>
            <person name="Lin M.F."/>
            <person name="Lindblad-Toh K."/>
            <person name="Llopart A."/>
            <person name="Long M."/>
            <person name="Low L."/>
            <person name="Lozovsky E."/>
            <person name="Lu J."/>
            <person name="Luo M."/>
            <person name="Machado C.A."/>
            <person name="Makalowski W."/>
            <person name="Marzo M."/>
            <person name="Matsuda M."/>
            <person name="Matzkin L."/>
            <person name="McAllister B."/>
            <person name="McBride C.S."/>
            <person name="McKernan B."/>
            <person name="McKernan K."/>
            <person name="Mendez-Lago M."/>
            <person name="Minx P."/>
            <person name="Mollenhauer M.U."/>
            <person name="Montooth K."/>
            <person name="Mount S.M."/>
            <person name="Mu X."/>
            <person name="Myers E."/>
            <person name="Negre B."/>
            <person name="Newfeld S."/>
            <person name="Nielsen R."/>
            <person name="Noor M.A."/>
            <person name="O'Grady P."/>
            <person name="Pachter L."/>
            <person name="Papaceit M."/>
            <person name="Parisi M.J."/>
            <person name="Parisi M."/>
            <person name="Parts L."/>
            <person name="Pedersen J.S."/>
            <person name="Pesole G."/>
            <person name="Phillippy A.M."/>
            <person name="Ponting C.P."/>
            <person name="Pop M."/>
            <person name="Porcelli D."/>
            <person name="Powell J.R."/>
            <person name="Prohaska S."/>
            <person name="Pruitt K."/>
            <person name="Puig M."/>
            <person name="Quesneville H."/>
            <person name="Ram K.R."/>
            <person name="Rand D."/>
            <person name="Rasmussen M.D."/>
            <person name="Reed L.K."/>
            <person name="Reenan R."/>
            <person name="Reily A."/>
            <person name="Remington K.A."/>
            <person name="Rieger T.T."/>
            <person name="Ritchie M.G."/>
            <person name="Robin C."/>
            <person name="Rogers Y.H."/>
            <person name="Rohde C."/>
            <person name="Rozas J."/>
            <person name="Rubenfield M.J."/>
            <person name="Ruiz A."/>
            <person name="Russo S."/>
            <person name="Salzberg S.L."/>
            <person name="Sanchez-Gracia A."/>
            <person name="Saranga D.J."/>
            <person name="Sato H."/>
            <person name="Schaeffer S.W."/>
            <person name="Schatz M.C."/>
            <person name="Schlenke T."/>
            <person name="Schwartz R."/>
            <person name="Segarra C."/>
            <person name="Singh R.S."/>
            <person name="Sirot L."/>
            <person name="Sirota M."/>
            <person name="Sisneros N.B."/>
            <person name="Smith C.D."/>
            <person name="Smith T.F."/>
            <person name="Spieth J."/>
            <person name="Stage D.E."/>
            <person name="Stark A."/>
            <person name="Stephan W."/>
            <person name="Strausberg R.L."/>
            <person name="Strempel S."/>
            <person name="Sturgill D."/>
            <person name="Sutton G."/>
            <person name="Sutton G.G."/>
            <person name="Tao W."/>
            <person name="Teichmann S."/>
            <person name="Tobari Y.N."/>
            <person name="Tomimura Y."/>
            <person name="Tsolas J.M."/>
            <person name="Valente V.L."/>
            <person name="Venter E."/>
            <person name="Venter J.C."/>
            <person name="Vicario S."/>
            <person name="Vieira F.G."/>
            <person name="Vilella A.J."/>
            <person name="Villasante A."/>
            <person name="Walenz B."/>
            <person name="Wang J."/>
            <person name="Wasserman M."/>
            <person name="Watts T."/>
            <person name="Wilson D."/>
            <person name="Wilson R.K."/>
            <person name="Wing R.A."/>
            <person name="Wolfner M.F."/>
            <person name="Wong A."/>
            <person name="Wong G.K."/>
            <person name="Wu C.I."/>
            <person name="Wu G."/>
            <person name="Yamamoto D."/>
            <person name="Yang H.P."/>
            <person name="Yang S.P."/>
            <person name="Yorke J.A."/>
            <person name="Yoshida K."/>
            <person name="Zdobnov E."/>
            <person name="Zhang P."/>
            <person name="Zhang Y."/>
            <person name="Zimin A.V."/>
            <person name="Baldwin J."/>
            <person name="Abdouelleil A."/>
            <person name="Abdulkadir J."/>
            <person name="Abebe A."/>
            <person name="Abera B."/>
            <person name="Abreu J."/>
            <person name="Acer S.C."/>
            <person name="Aftuck L."/>
            <person name="Alexander A."/>
            <person name="An P."/>
            <person name="Anderson E."/>
            <person name="Anderson S."/>
            <person name="Arachi H."/>
            <person name="Azer M."/>
            <person name="Bachantsang P."/>
            <person name="Barry A."/>
            <person name="Bayul T."/>
            <person name="Berlin A."/>
            <person name="Bessette D."/>
            <person name="Bloom T."/>
            <person name="Blye J."/>
            <person name="Boguslavskiy L."/>
            <person name="Bonnet C."/>
            <person name="Boukhgalter B."/>
            <person name="Bourzgui I."/>
            <person name="Brown A."/>
            <person name="Cahill P."/>
            <person name="Channer S."/>
            <person name="Cheshatsang Y."/>
            <person name="Chuda L."/>
            <person name="Citroen M."/>
            <person name="Collymore A."/>
            <person name="Cooke P."/>
            <person name="Costello M."/>
            <person name="D'Aco K."/>
            <person name="Daza R."/>
            <person name="De Haan G."/>
            <person name="DeGray S."/>
            <person name="DeMaso C."/>
            <person name="Dhargay N."/>
            <person name="Dooley K."/>
            <person name="Dooley E."/>
            <person name="Doricent M."/>
            <person name="Dorje P."/>
            <person name="Dorjee K."/>
            <person name="Dupes A."/>
            <person name="Elong R."/>
            <person name="Falk J."/>
            <person name="Farina A."/>
            <person name="Faro S."/>
            <person name="Ferguson D."/>
            <person name="Fisher S."/>
            <person name="Foley C.D."/>
            <person name="Franke A."/>
            <person name="Friedrich D."/>
            <person name="Gadbois L."/>
            <person name="Gearin G."/>
            <person name="Gearin C.R."/>
            <person name="Giannoukos G."/>
            <person name="Goode T."/>
            <person name="Graham J."/>
            <person name="Grandbois E."/>
            <person name="Grewal S."/>
            <person name="Gyaltsen K."/>
            <person name="Hafez N."/>
            <person name="Hagos B."/>
            <person name="Hall J."/>
            <person name="Henson C."/>
            <person name="Hollinger A."/>
            <person name="Honan T."/>
            <person name="Huard M.D."/>
            <person name="Hughes L."/>
            <person name="Hurhula B."/>
            <person name="Husby M.E."/>
            <person name="Kamat A."/>
            <person name="Kanga B."/>
            <person name="Kashin S."/>
            <person name="Khazanovich D."/>
            <person name="Kisner P."/>
            <person name="Lance K."/>
            <person name="Lara M."/>
            <person name="Lee W."/>
            <person name="Lennon N."/>
            <person name="Letendre F."/>
            <person name="LeVine R."/>
            <person name="Lipovsky A."/>
            <person name="Liu X."/>
            <person name="Liu J."/>
            <person name="Liu S."/>
            <person name="Lokyitsang T."/>
            <person name="Lokyitsang Y."/>
            <person name="Lubonja R."/>
            <person name="Lui A."/>
            <person name="MacDonald P."/>
            <person name="Magnisalis V."/>
            <person name="Maru K."/>
            <person name="Matthews C."/>
            <person name="McCusker W."/>
            <person name="McDonough S."/>
            <person name="Mehta T."/>
            <person name="Meldrim J."/>
            <person name="Meneus L."/>
            <person name="Mihai O."/>
            <person name="Mihalev A."/>
            <person name="Mihova T."/>
            <person name="Mittelman R."/>
            <person name="Mlenga V."/>
            <person name="Montmayeur A."/>
            <person name="Mulrain L."/>
            <person name="Navidi A."/>
            <person name="Naylor J."/>
            <person name="Negash T."/>
            <person name="Nguyen T."/>
            <person name="Nguyen N."/>
            <person name="Nicol R."/>
            <person name="Norbu C."/>
            <person name="Norbu N."/>
            <person name="Novod N."/>
            <person name="O'Neill B."/>
            <person name="Osman S."/>
            <person name="Markiewicz E."/>
            <person name="Oyono O.L."/>
            <person name="Patti C."/>
            <person name="Phunkhang P."/>
            <person name="Pierre F."/>
            <person name="Priest M."/>
            <person name="Raghuraman S."/>
            <person name="Rege F."/>
            <person name="Reyes R."/>
            <person name="Rise C."/>
            <person name="Rogov P."/>
            <person name="Ross K."/>
            <person name="Ryan E."/>
            <person name="Settipalli S."/>
            <person name="Shea T."/>
            <person name="Sherpa N."/>
            <person name="Shi L."/>
            <person name="Shih D."/>
            <person name="Sparrow T."/>
            <person name="Spaulding J."/>
            <person name="Stalker J."/>
            <person name="Stange-Thomann N."/>
            <person name="Stavropoulos S."/>
            <person name="Stone C."/>
            <person name="Strader C."/>
            <person name="Tesfaye S."/>
            <person name="Thomson T."/>
            <person name="Thoulutsang Y."/>
            <person name="Thoulutsang D."/>
            <person name="Topham K."/>
            <person name="Topping I."/>
            <person name="Tsamla T."/>
            <person name="Vassiliev H."/>
            <person name="Vo A."/>
            <person name="Wangchuk T."/>
            <person name="Wangdi T."/>
            <person name="Weiand M."/>
            <person name="Wilkinson J."/>
            <person name="Wilson A."/>
            <person name="Yadav S."/>
            <person name="Young G."/>
            <person name="Yu Q."/>
            <person name="Zembek L."/>
            <person name="Zhong D."/>
            <person name="Zimmer A."/>
            <person name="Zwirko Z."/>
            <person name="Jaffe D.B."/>
            <person name="Alvarez P."/>
            <person name="Brockman W."/>
            <person name="Butler J."/>
            <person name="Chin C."/>
            <person name="Gnerre S."/>
            <person name="Grabherr M."/>
            <person name="Kleber M."/>
            <person name="Mauceli E."/>
            <person name="MacCallum I."/>
        </authorList>
    </citation>
    <scope>NUCLEOTIDE SEQUENCE [LARGE SCALE GENOMIC DNA]</scope>
    <source>
        <strain evidence="10">Tucson 15010-1051.87</strain>
    </source>
</reference>
<evidence type="ECO:0000256" key="7">
    <source>
        <dbReference type="PIRSR" id="PIRSR606689-2"/>
    </source>
</evidence>
<dbReference type="SMART" id="SM00177">
    <property type="entry name" value="ARF"/>
    <property type="match status" value="1"/>
</dbReference>
<dbReference type="GO" id="GO:0003924">
    <property type="term" value="F:GTPase activity"/>
    <property type="evidence" value="ECO:0007669"/>
    <property type="project" value="InterPro"/>
</dbReference>
<dbReference type="GO" id="GO:0005525">
    <property type="term" value="F:GTP binding"/>
    <property type="evidence" value="ECO:0007669"/>
    <property type="project" value="UniProtKB-KW"/>
</dbReference>
<dbReference type="InterPro" id="IPR044612">
    <property type="entry name" value="ARL2/3"/>
</dbReference>
<evidence type="ECO:0000256" key="5">
    <source>
        <dbReference type="ARBA" id="ARBA00023134"/>
    </source>
</evidence>
<dbReference type="Pfam" id="PF00025">
    <property type="entry name" value="Arf"/>
    <property type="match status" value="1"/>
</dbReference>
<keyword evidence="7" id="KW-0460">Magnesium</keyword>
<dbReference type="GO" id="GO:0048731">
    <property type="term" value="P:system development"/>
    <property type="evidence" value="ECO:0007669"/>
    <property type="project" value="UniProtKB-ARBA"/>
</dbReference>
<evidence type="ECO:0000256" key="4">
    <source>
        <dbReference type="ARBA" id="ARBA00022741"/>
    </source>
</evidence>
<dbReference type="InterPro" id="IPR005225">
    <property type="entry name" value="Small_GTP-bd"/>
</dbReference>